<reference evidence="1 2" key="1">
    <citation type="journal article" date="2013" name="Genome Biol.">
        <title>The genome sequence of the most widely cultivated cacao type and its use to identify candidate genes regulating pod color.</title>
        <authorList>
            <person name="Motamayor J.C."/>
            <person name="Mockaitis K."/>
            <person name="Schmutz J."/>
            <person name="Haiminen N."/>
            <person name="Iii D.L."/>
            <person name="Cornejo O."/>
            <person name="Findley S.D."/>
            <person name="Zheng P."/>
            <person name="Utro F."/>
            <person name="Royaert S."/>
            <person name="Saski C."/>
            <person name="Jenkins J."/>
            <person name="Podicheti R."/>
            <person name="Zhao M."/>
            <person name="Scheffler B.E."/>
            <person name="Stack J.C."/>
            <person name="Feltus F.A."/>
            <person name="Mustiga G.M."/>
            <person name="Amores F."/>
            <person name="Phillips W."/>
            <person name="Marelli J.P."/>
            <person name="May G.D."/>
            <person name="Shapiro H."/>
            <person name="Ma J."/>
            <person name="Bustamante C.D."/>
            <person name="Schnell R.J."/>
            <person name="Main D."/>
            <person name="Gilbert D."/>
            <person name="Parida L."/>
            <person name="Kuhn D.N."/>
        </authorList>
    </citation>
    <scope>NUCLEOTIDE SEQUENCE [LARGE SCALE GENOMIC DNA]</scope>
    <source>
        <strain evidence="2">cv. Matina 1-6</strain>
    </source>
</reference>
<protein>
    <submittedName>
        <fullName evidence="1">Uncharacterized protein</fullName>
    </submittedName>
</protein>
<dbReference type="Proteomes" id="UP000026915">
    <property type="component" value="Chromosome 3"/>
</dbReference>
<sequence>MILLQFNHQNSLPWVGTGKLDVAGAAGSPTKNGAAAKRQVGDCCLLFLGALFVHEGQSGEGSRAPFMCSPLSPLLK</sequence>
<dbReference type="InParanoid" id="A0A061G0S4"/>
<evidence type="ECO:0000313" key="2">
    <source>
        <dbReference type="Proteomes" id="UP000026915"/>
    </source>
</evidence>
<gene>
    <name evidence="1" type="ORF">TCM_015344</name>
</gene>
<dbReference type="EMBL" id="CM001881">
    <property type="protein sequence ID" value="EOY23455.1"/>
    <property type="molecule type" value="Genomic_DNA"/>
</dbReference>
<evidence type="ECO:0000313" key="1">
    <source>
        <dbReference type="EMBL" id="EOY23455.1"/>
    </source>
</evidence>
<dbReference type="Gramene" id="EOY23455">
    <property type="protein sequence ID" value="EOY23455"/>
    <property type="gene ID" value="TCM_015344"/>
</dbReference>
<proteinExistence type="predicted"/>
<organism evidence="1 2">
    <name type="scientific">Theobroma cacao</name>
    <name type="common">Cacao</name>
    <name type="synonym">Cocoa</name>
    <dbReference type="NCBI Taxonomy" id="3641"/>
    <lineage>
        <taxon>Eukaryota</taxon>
        <taxon>Viridiplantae</taxon>
        <taxon>Streptophyta</taxon>
        <taxon>Embryophyta</taxon>
        <taxon>Tracheophyta</taxon>
        <taxon>Spermatophyta</taxon>
        <taxon>Magnoliopsida</taxon>
        <taxon>eudicotyledons</taxon>
        <taxon>Gunneridae</taxon>
        <taxon>Pentapetalae</taxon>
        <taxon>rosids</taxon>
        <taxon>malvids</taxon>
        <taxon>Malvales</taxon>
        <taxon>Malvaceae</taxon>
        <taxon>Byttnerioideae</taxon>
        <taxon>Theobroma</taxon>
    </lineage>
</organism>
<name>A0A061G0S4_THECC</name>
<dbReference type="HOGENOM" id="CLU_2659480_0_0_1"/>
<keyword evidence="2" id="KW-1185">Reference proteome</keyword>
<dbReference type="AlphaFoldDB" id="A0A061G0S4"/>
<accession>A0A061G0S4</accession>